<organism evidence="17 18">
    <name type="scientific">Oryzias melastigma</name>
    <name type="common">Marine medaka</name>
    <dbReference type="NCBI Taxonomy" id="30732"/>
    <lineage>
        <taxon>Eukaryota</taxon>
        <taxon>Metazoa</taxon>
        <taxon>Chordata</taxon>
        <taxon>Craniata</taxon>
        <taxon>Vertebrata</taxon>
        <taxon>Euteleostomi</taxon>
        <taxon>Actinopterygii</taxon>
        <taxon>Neopterygii</taxon>
        <taxon>Teleostei</taxon>
        <taxon>Neoteleostei</taxon>
        <taxon>Acanthomorphata</taxon>
        <taxon>Ovalentaria</taxon>
        <taxon>Atherinomorphae</taxon>
        <taxon>Beloniformes</taxon>
        <taxon>Adrianichthyidae</taxon>
        <taxon>Oryziinae</taxon>
        <taxon>Oryzias</taxon>
    </lineage>
</organism>
<dbReference type="InterPro" id="IPR040878">
    <property type="entry name" value="IL-40-like_Ig"/>
</dbReference>
<reference evidence="17" key="1">
    <citation type="journal article" name="BMC Genomics">
        <title>Long-read sequencing and de novo genome assembly of marine medaka (Oryzias melastigma).</title>
        <authorList>
            <person name="Liang P."/>
            <person name="Saqib H.S.A."/>
            <person name="Ni X."/>
            <person name="Shen Y."/>
        </authorList>
    </citation>
    <scope>NUCLEOTIDE SEQUENCE</scope>
    <source>
        <strain evidence="17">Bigg-433</strain>
    </source>
</reference>
<dbReference type="Pfam" id="PF13895">
    <property type="entry name" value="Ig_2"/>
    <property type="match status" value="1"/>
</dbReference>
<feature type="compositionally biased region" description="Polar residues" evidence="15">
    <location>
        <begin position="462"/>
        <end position="477"/>
    </location>
</feature>
<name>A0A834FI34_ORYME</name>
<feature type="domain" description="Ig-like" evidence="16">
    <location>
        <begin position="42"/>
        <end position="126"/>
    </location>
</feature>
<feature type="region of interest" description="Disordered" evidence="15">
    <location>
        <begin position="493"/>
        <end position="512"/>
    </location>
</feature>
<evidence type="ECO:0000256" key="4">
    <source>
        <dbReference type="ARBA" id="ARBA00022553"/>
    </source>
</evidence>
<keyword evidence="11" id="KW-0472">Membrane</keyword>
<dbReference type="PANTHER" id="PTHR11481:SF5">
    <property type="entry name" value="PLATELET ENDOTHELIAL CELL ADHESION MOLECULE"/>
    <property type="match status" value="1"/>
</dbReference>
<proteinExistence type="predicted"/>
<keyword evidence="8" id="KW-0130">Cell adhesion</keyword>
<evidence type="ECO:0000256" key="8">
    <source>
        <dbReference type="ARBA" id="ARBA00022889"/>
    </source>
</evidence>
<dbReference type="GO" id="GO:0004888">
    <property type="term" value="F:transmembrane signaling receptor activity"/>
    <property type="evidence" value="ECO:0007669"/>
    <property type="project" value="TreeGrafter"/>
</dbReference>
<dbReference type="PROSITE" id="PS50835">
    <property type="entry name" value="IG_LIKE"/>
    <property type="match status" value="2"/>
</dbReference>
<dbReference type="GO" id="GO:0098742">
    <property type="term" value="P:cell-cell adhesion via plasma-membrane adhesion molecules"/>
    <property type="evidence" value="ECO:0007669"/>
    <property type="project" value="TreeGrafter"/>
</dbReference>
<dbReference type="Pfam" id="PF17736">
    <property type="entry name" value="Ig_C17orf99"/>
    <property type="match status" value="1"/>
</dbReference>
<evidence type="ECO:0000313" key="17">
    <source>
        <dbReference type="EMBL" id="KAF6734504.1"/>
    </source>
</evidence>
<dbReference type="InterPro" id="IPR036179">
    <property type="entry name" value="Ig-like_dom_sf"/>
</dbReference>
<dbReference type="AlphaFoldDB" id="A0A834FI34"/>
<protein>
    <submittedName>
        <fullName evidence="17">Platelet endothelial cell adhesion molecule</fullName>
    </submittedName>
</protein>
<keyword evidence="5" id="KW-0812">Transmembrane</keyword>
<comment type="caution">
    <text evidence="17">The sequence shown here is derived from an EMBL/GenBank/DDBJ whole genome shotgun (WGS) entry which is preliminary data.</text>
</comment>
<comment type="subcellular location">
    <subcellularLocation>
        <location evidence="2">Cell junction</location>
    </subcellularLocation>
    <subcellularLocation>
        <location evidence="1">Cell membrane</location>
        <topology evidence="1">Single-pass type I membrane protein</topology>
    </subcellularLocation>
</comment>
<evidence type="ECO:0000256" key="1">
    <source>
        <dbReference type="ARBA" id="ARBA00004251"/>
    </source>
</evidence>
<keyword evidence="6" id="KW-0732">Signal</keyword>
<keyword evidence="12" id="KW-1015">Disulfide bond</keyword>
<dbReference type="Gene3D" id="2.60.40.10">
    <property type="entry name" value="Immunoglobulins"/>
    <property type="match status" value="1"/>
</dbReference>
<dbReference type="InterPro" id="IPR007110">
    <property type="entry name" value="Ig-like_dom"/>
</dbReference>
<evidence type="ECO:0000256" key="10">
    <source>
        <dbReference type="ARBA" id="ARBA00022989"/>
    </source>
</evidence>
<accession>A0A834FI34</accession>
<evidence type="ECO:0000256" key="11">
    <source>
        <dbReference type="ARBA" id="ARBA00023136"/>
    </source>
</evidence>
<evidence type="ECO:0000313" key="18">
    <source>
        <dbReference type="Proteomes" id="UP000646548"/>
    </source>
</evidence>
<evidence type="ECO:0000256" key="15">
    <source>
        <dbReference type="SAM" id="MobiDB-lite"/>
    </source>
</evidence>
<evidence type="ECO:0000256" key="14">
    <source>
        <dbReference type="ARBA" id="ARBA00023319"/>
    </source>
</evidence>
<dbReference type="SUPFAM" id="SSF48726">
    <property type="entry name" value="Immunoglobulin"/>
    <property type="match status" value="2"/>
</dbReference>
<keyword evidence="4" id="KW-0597">Phosphoprotein</keyword>
<keyword evidence="7" id="KW-0677">Repeat</keyword>
<evidence type="ECO:0000256" key="3">
    <source>
        <dbReference type="ARBA" id="ARBA00022475"/>
    </source>
</evidence>
<evidence type="ECO:0000256" key="7">
    <source>
        <dbReference type="ARBA" id="ARBA00022737"/>
    </source>
</evidence>
<feature type="region of interest" description="Disordered" evidence="15">
    <location>
        <begin position="414"/>
        <end position="482"/>
    </location>
</feature>
<feature type="domain" description="Ig-like" evidence="16">
    <location>
        <begin position="236"/>
        <end position="271"/>
    </location>
</feature>
<dbReference type="Proteomes" id="UP000646548">
    <property type="component" value="Unassembled WGS sequence"/>
</dbReference>
<keyword evidence="14" id="KW-0393">Immunoglobulin domain</keyword>
<keyword evidence="13" id="KW-0325">Glycoprotein</keyword>
<evidence type="ECO:0000256" key="12">
    <source>
        <dbReference type="ARBA" id="ARBA00023157"/>
    </source>
</evidence>
<feature type="compositionally biased region" description="Polar residues" evidence="15">
    <location>
        <begin position="421"/>
        <end position="450"/>
    </location>
</feature>
<dbReference type="InterPro" id="IPR013783">
    <property type="entry name" value="Ig-like_fold"/>
</dbReference>
<dbReference type="GO" id="GO:0070161">
    <property type="term" value="C:anchoring junction"/>
    <property type="evidence" value="ECO:0007669"/>
    <property type="project" value="UniProtKB-SubCell"/>
</dbReference>
<gene>
    <name evidence="17" type="ORF">FQA47_012722</name>
</gene>
<evidence type="ECO:0000256" key="9">
    <source>
        <dbReference type="ARBA" id="ARBA00022949"/>
    </source>
</evidence>
<evidence type="ECO:0000256" key="13">
    <source>
        <dbReference type="ARBA" id="ARBA00023180"/>
    </source>
</evidence>
<evidence type="ECO:0000256" key="5">
    <source>
        <dbReference type="ARBA" id="ARBA00022692"/>
    </source>
</evidence>
<feature type="compositionally biased region" description="Polar residues" evidence="15">
    <location>
        <begin position="500"/>
        <end position="512"/>
    </location>
</feature>
<dbReference type="PANTHER" id="PTHR11481">
    <property type="entry name" value="IMMUNOGLOBULIN FC RECEPTOR"/>
    <property type="match status" value="1"/>
</dbReference>
<dbReference type="GO" id="GO:0009897">
    <property type="term" value="C:external side of plasma membrane"/>
    <property type="evidence" value="ECO:0007669"/>
    <property type="project" value="TreeGrafter"/>
</dbReference>
<keyword evidence="10" id="KW-1133">Transmembrane helix</keyword>
<dbReference type="EMBL" id="WKFB01000133">
    <property type="protein sequence ID" value="KAF6734504.1"/>
    <property type="molecule type" value="Genomic_DNA"/>
</dbReference>
<keyword evidence="3" id="KW-1003">Cell membrane</keyword>
<evidence type="ECO:0000256" key="6">
    <source>
        <dbReference type="ARBA" id="ARBA00022729"/>
    </source>
</evidence>
<evidence type="ECO:0000256" key="2">
    <source>
        <dbReference type="ARBA" id="ARBA00004282"/>
    </source>
</evidence>
<dbReference type="InterPro" id="IPR050488">
    <property type="entry name" value="Ig_Fc_receptor"/>
</dbReference>
<keyword evidence="9" id="KW-0965">Cell junction</keyword>
<dbReference type="GO" id="GO:0006955">
    <property type="term" value="P:immune response"/>
    <property type="evidence" value="ECO:0007669"/>
    <property type="project" value="TreeGrafter"/>
</dbReference>
<sequence>MLEYKFTAKERDSGEYICKAEWGNVQKENYKTIKVKELFSKPKLILEPVDLFEGDRFKLTCNISIYVPERINSNILSYTFYKNNAEITTSNSYISMAHPNMNGNYTCKANASSLGKHFIKESQALVVKAKVPVSKPVLSIVGGTLLLGKPFQLLCQSERGTLPISYTLYGPEKLNESRDVRKPGDKAIFNCPAIFKSSDLSKFLCHARNHKNKVPMIGSGQLMLKSTNIIEPVSNPEMKVVPNEGEVSEGDSMSLVCSVQRGTFPISFTWFHTEIEGSCGFCVHQQNGRILQNKQCQRRAWWEILLREHQPGQRQQTEQHCSGCSENGWLEERSHSSLLHPNLTALAPCYCLQSTFDSMQEKKYRQAVSVSKNANIPLEIYILKVQVMKSASTKVERLSLTLAEVNEAANVTPGMMGKSVWSEQMSGSESDDQTSTVTQENPEPQYTQVQIKERDPSRAPVKQSTDTVYSEVRNSQHGVPEVSDGVSVEYAQLNHDNDPSSDNCNQGNPSASANETMVVNTCVSDAPAEQEEGNCEATPDC</sequence>
<evidence type="ECO:0000259" key="16">
    <source>
        <dbReference type="PROSITE" id="PS50835"/>
    </source>
</evidence>
<dbReference type="GO" id="GO:0007166">
    <property type="term" value="P:cell surface receptor signaling pathway"/>
    <property type="evidence" value="ECO:0007669"/>
    <property type="project" value="TreeGrafter"/>
</dbReference>